<gene>
    <name evidence="3" type="ORF">NAEGRDRAFT_80604</name>
</gene>
<dbReference type="InParanoid" id="D2VN26"/>
<evidence type="ECO:0000259" key="2">
    <source>
        <dbReference type="PROSITE" id="PS50142"/>
    </source>
</evidence>
<protein>
    <submittedName>
        <fullName evidence="3">Predicted protein</fullName>
    </submittedName>
</protein>
<dbReference type="STRING" id="5762.D2VN26"/>
<dbReference type="GeneID" id="8851522"/>
<sequence>MLPQTNSDDDSLIDDDQLASIYEAIYPSNQINVVDNNNNQSVLIDDIMIVDPSSESTFRIYLNEFIFTEYEYVEVTRNYENQKEYRKTNVNACGWLKKNTKNSTPYLDNKTYQIPLDPNGDYFIEKLLLVQISPGKIPKRYSLERTIPEFRVDASGNRYIGAKLRKIKAFNANQETVNRILRISKHIQDKLIQEWPENLREDVFLLPLVSSSTGSSDISLFNGIPYLDVLEQFFSNNSLLIQDAEFEKRLKNPKGLLVRCEQTFEYSILVSPVGHYQGKLLGRKLTKELVKCFISNPHLISAKNADIEIDPSYVSFPRYGLELVEQLREQFYMELDVLIQMNHYQKMLDFYIIKFPGYRFLKDPLLIRVAHTFPSYAHKMNFGRGHYERLEFMGDSVVNLTACVELIKSCRNDDSKKGDWNAGFTVLIANDSITREAEKLQISEHFLNSSDKFSKKAQSNVIESIIGALYMAEGIRGARSFAKELLIPTSIDFKCLKKFSSSFPSVSNEGEQWKRDVEHMKLFIGQDIIEKLQDILHYRFRDVGLIQEALISCSYNNTFMDLRNVPMTEKIQKFLKKRNDSKIVGLYHLYNNEQLKLLGSALLKFMVTEFVYKRFTEAQPSKLTLLAHQIISKQGKVFSAIHEKFRFDQFLMKTDIDADYSEIQQSYDCFTALLGAIFMDQDCLFYKFEFATISNTYTEELANSTDPCSSYFLKRHDVTPDKFFYSFLFPYIEQFELSPYTIEPPKKHTLQHLIQVNHKSVPSYVKNQDVSQEFCVTIMVNGQEFSKGVSSKSFAEAEEQAIEMGLKMF</sequence>
<dbReference type="SMART" id="SM00535">
    <property type="entry name" value="RIBOc"/>
    <property type="match status" value="2"/>
</dbReference>
<dbReference type="EMBL" id="GG738883">
    <property type="protein sequence ID" value="EFC41847.1"/>
    <property type="molecule type" value="Genomic_DNA"/>
</dbReference>
<feature type="domain" description="RNase III" evidence="2">
    <location>
        <begin position="529"/>
        <end position="682"/>
    </location>
</feature>
<feature type="domain" description="RNase III" evidence="2">
    <location>
        <begin position="341"/>
        <end position="474"/>
    </location>
</feature>
<dbReference type="Gene3D" id="3.30.160.20">
    <property type="match status" value="1"/>
</dbReference>
<accession>D2VN26</accession>
<dbReference type="Pfam" id="PF14622">
    <property type="entry name" value="Ribonucleas_3_3"/>
    <property type="match status" value="1"/>
</dbReference>
<dbReference type="InterPro" id="IPR000999">
    <property type="entry name" value="RNase_III_dom"/>
</dbReference>
<dbReference type="Proteomes" id="UP000006671">
    <property type="component" value="Unassembled WGS sequence"/>
</dbReference>
<dbReference type="KEGG" id="ngr:NAEGRDRAFT_80604"/>
<evidence type="ECO:0000313" key="3">
    <source>
        <dbReference type="EMBL" id="EFC41847.1"/>
    </source>
</evidence>
<dbReference type="PANTHER" id="PTHR14950">
    <property type="entry name" value="DICER-RELATED"/>
    <property type="match status" value="1"/>
</dbReference>
<dbReference type="Pfam" id="PF00636">
    <property type="entry name" value="Ribonuclease_3"/>
    <property type="match status" value="1"/>
</dbReference>
<dbReference type="InterPro" id="IPR036389">
    <property type="entry name" value="RNase_III_sf"/>
</dbReference>
<reference evidence="3 4" key="1">
    <citation type="journal article" date="2010" name="Cell">
        <title>The genome of Naegleria gruberi illuminates early eukaryotic versatility.</title>
        <authorList>
            <person name="Fritz-Laylin L.K."/>
            <person name="Prochnik S.E."/>
            <person name="Ginger M.L."/>
            <person name="Dacks J.B."/>
            <person name="Carpenter M.L."/>
            <person name="Field M.C."/>
            <person name="Kuo A."/>
            <person name="Paredez A."/>
            <person name="Chapman J."/>
            <person name="Pham J."/>
            <person name="Shu S."/>
            <person name="Neupane R."/>
            <person name="Cipriano M."/>
            <person name="Mancuso J."/>
            <person name="Tu H."/>
            <person name="Salamov A."/>
            <person name="Lindquist E."/>
            <person name="Shapiro H."/>
            <person name="Lucas S."/>
            <person name="Grigoriev I.V."/>
            <person name="Cande W.Z."/>
            <person name="Fulton C."/>
            <person name="Rokhsar D.S."/>
            <person name="Dawson S.C."/>
        </authorList>
    </citation>
    <scope>NUCLEOTIDE SEQUENCE [LARGE SCALE GENOMIC DNA]</scope>
    <source>
        <strain evidence="3 4">NEG-M</strain>
    </source>
</reference>
<dbReference type="PROSITE" id="PS50142">
    <property type="entry name" value="RNASE_3_2"/>
    <property type="match status" value="2"/>
</dbReference>
<keyword evidence="4" id="KW-1185">Reference proteome</keyword>
<dbReference type="VEuPathDB" id="AmoebaDB:NAEGRDRAFT_80604"/>
<dbReference type="GO" id="GO:0006396">
    <property type="term" value="P:RNA processing"/>
    <property type="evidence" value="ECO:0007669"/>
    <property type="project" value="InterPro"/>
</dbReference>
<dbReference type="RefSeq" id="XP_002674591.1">
    <property type="nucleotide sequence ID" value="XM_002674545.1"/>
</dbReference>
<dbReference type="SUPFAM" id="SSF69065">
    <property type="entry name" value="RNase III domain-like"/>
    <property type="match status" value="2"/>
</dbReference>
<dbReference type="SUPFAM" id="SSF54768">
    <property type="entry name" value="dsRNA-binding domain-like"/>
    <property type="match status" value="1"/>
</dbReference>
<keyword evidence="1" id="KW-0378">Hydrolase</keyword>
<organism evidence="4">
    <name type="scientific">Naegleria gruberi</name>
    <name type="common">Amoeba</name>
    <dbReference type="NCBI Taxonomy" id="5762"/>
    <lineage>
        <taxon>Eukaryota</taxon>
        <taxon>Discoba</taxon>
        <taxon>Heterolobosea</taxon>
        <taxon>Tetramitia</taxon>
        <taxon>Eutetramitia</taxon>
        <taxon>Vahlkampfiidae</taxon>
        <taxon>Naegleria</taxon>
    </lineage>
</organism>
<dbReference type="PANTHER" id="PTHR14950:SF37">
    <property type="entry name" value="ENDORIBONUCLEASE DICER"/>
    <property type="match status" value="1"/>
</dbReference>
<dbReference type="AlphaFoldDB" id="D2VN26"/>
<dbReference type="Gene3D" id="1.10.1520.10">
    <property type="entry name" value="Ribonuclease III domain"/>
    <property type="match status" value="2"/>
</dbReference>
<dbReference type="GO" id="GO:0004525">
    <property type="term" value="F:ribonuclease III activity"/>
    <property type="evidence" value="ECO:0007669"/>
    <property type="project" value="InterPro"/>
</dbReference>
<proteinExistence type="predicted"/>
<dbReference type="OrthoDB" id="67027at2759"/>
<evidence type="ECO:0000313" key="4">
    <source>
        <dbReference type="Proteomes" id="UP000006671"/>
    </source>
</evidence>
<dbReference type="CDD" id="cd00593">
    <property type="entry name" value="RIBOc"/>
    <property type="match status" value="2"/>
</dbReference>
<evidence type="ECO:0000256" key="1">
    <source>
        <dbReference type="ARBA" id="ARBA00022801"/>
    </source>
</evidence>
<name>D2VN26_NAEGR</name>